<keyword evidence="2" id="KW-1185">Reference proteome</keyword>
<evidence type="ECO:0000313" key="2">
    <source>
        <dbReference type="Proteomes" id="UP001420932"/>
    </source>
</evidence>
<organism evidence="1 2">
    <name type="scientific">Stephania yunnanensis</name>
    <dbReference type="NCBI Taxonomy" id="152371"/>
    <lineage>
        <taxon>Eukaryota</taxon>
        <taxon>Viridiplantae</taxon>
        <taxon>Streptophyta</taxon>
        <taxon>Embryophyta</taxon>
        <taxon>Tracheophyta</taxon>
        <taxon>Spermatophyta</taxon>
        <taxon>Magnoliopsida</taxon>
        <taxon>Ranunculales</taxon>
        <taxon>Menispermaceae</taxon>
        <taxon>Menispermoideae</taxon>
        <taxon>Cissampelideae</taxon>
        <taxon>Stephania</taxon>
    </lineage>
</organism>
<reference evidence="1 2" key="1">
    <citation type="submission" date="2024-01" db="EMBL/GenBank/DDBJ databases">
        <title>Genome assemblies of Stephania.</title>
        <authorList>
            <person name="Yang L."/>
        </authorList>
    </citation>
    <scope>NUCLEOTIDE SEQUENCE [LARGE SCALE GENOMIC DNA]</scope>
    <source>
        <strain evidence="1">YNDBR</strain>
        <tissue evidence="1">Leaf</tissue>
    </source>
</reference>
<protein>
    <submittedName>
        <fullName evidence="1">Uncharacterized protein</fullName>
    </submittedName>
</protein>
<accession>A0AAP0DXZ1</accession>
<dbReference type="EMBL" id="JBBNAF010000056">
    <property type="protein sequence ID" value="KAK9081217.1"/>
    <property type="molecule type" value="Genomic_DNA"/>
</dbReference>
<proteinExistence type="predicted"/>
<name>A0AAP0DXZ1_9MAGN</name>
<dbReference type="Proteomes" id="UP001420932">
    <property type="component" value="Unassembled WGS sequence"/>
</dbReference>
<dbReference type="AlphaFoldDB" id="A0AAP0DXZ1"/>
<comment type="caution">
    <text evidence="1">The sequence shown here is derived from an EMBL/GenBank/DDBJ whole genome shotgun (WGS) entry which is preliminary data.</text>
</comment>
<sequence>MENILDSLLFLMRIWAESVNKLILVAIRMVREFFALAMEKVNIIDCFGLLEGFIDDSNDDKMILKLKSEFEDDGHDKYSSSILGFYSEYLLRKSVMDMERCIKKHSTHPMTSLLEFLSRTADDGSVELLKQISSSSDELVLLVCLVRMADSLASSLRIVPLASALDQAFEIIVLIHAKTITKSGLNTMKINVAKDIWMNKSNSNHWFQTDIIDPLKRDCANHIRDCIAGLFDNYLLNFVICELYDIINIIGEPRVEAIRSTNGSVEDLYDRIERACFFELLLTRFTDVDPKHYANRNIGSFTTTDMPAEQENHEAVGNYASLGNEETVSDANVMKANGTNVTEIEIV</sequence>
<evidence type="ECO:0000313" key="1">
    <source>
        <dbReference type="EMBL" id="KAK9081217.1"/>
    </source>
</evidence>
<gene>
    <name evidence="1" type="ORF">Syun_030580</name>
</gene>